<dbReference type="AlphaFoldDB" id="A0A3M7Q075"/>
<keyword evidence="7" id="KW-1133">Transmembrane helix</keyword>
<keyword evidence="8" id="KW-0472">Membrane</keyword>
<dbReference type="Proteomes" id="UP000276133">
    <property type="component" value="Unassembled WGS sequence"/>
</dbReference>
<dbReference type="GO" id="GO:0008375">
    <property type="term" value="F:acetylglucosaminyltransferase activity"/>
    <property type="evidence" value="ECO:0007669"/>
    <property type="project" value="TreeGrafter"/>
</dbReference>
<evidence type="ECO:0000256" key="2">
    <source>
        <dbReference type="ARBA" id="ARBA00004922"/>
    </source>
</evidence>
<evidence type="ECO:0000256" key="8">
    <source>
        <dbReference type="ARBA" id="ARBA00023136"/>
    </source>
</evidence>
<keyword evidence="4 11" id="KW-0808">Transferase</keyword>
<accession>A0A3M7Q075</accession>
<comment type="similarity">
    <text evidence="10">Belongs to the glycosyltransferase 14 family.</text>
</comment>
<proteinExistence type="inferred from homology"/>
<dbReference type="OrthoDB" id="2019572at2759"/>
<dbReference type="PANTHER" id="PTHR19297">
    <property type="entry name" value="GLYCOSYLTRANSFERASE 14 FAMILY MEMBER"/>
    <property type="match status" value="1"/>
</dbReference>
<evidence type="ECO:0000256" key="6">
    <source>
        <dbReference type="ARBA" id="ARBA00022968"/>
    </source>
</evidence>
<gene>
    <name evidence="11" type="ORF">BpHYR1_017324</name>
</gene>
<comment type="subcellular location">
    <subcellularLocation>
        <location evidence="1">Membrane</location>
        <topology evidence="1">Single-pass type II membrane protein</topology>
    </subcellularLocation>
</comment>
<dbReference type="InterPro" id="IPR003406">
    <property type="entry name" value="Glyco_trans_14"/>
</dbReference>
<dbReference type="GO" id="GO:0016020">
    <property type="term" value="C:membrane"/>
    <property type="evidence" value="ECO:0007669"/>
    <property type="project" value="UniProtKB-SubCell"/>
</dbReference>
<dbReference type="PANTHER" id="PTHR19297:SF191">
    <property type="entry name" value="PROTEIN XYLOSYLTRANSFERASE"/>
    <property type="match status" value="1"/>
</dbReference>
<keyword evidence="3" id="KW-0328">Glycosyltransferase</keyword>
<evidence type="ECO:0000256" key="9">
    <source>
        <dbReference type="ARBA" id="ARBA00023180"/>
    </source>
</evidence>
<evidence type="ECO:0000256" key="4">
    <source>
        <dbReference type="ARBA" id="ARBA00022679"/>
    </source>
</evidence>
<comment type="caution">
    <text evidence="11">The sequence shown here is derived from an EMBL/GenBank/DDBJ whole genome shotgun (WGS) entry which is preliminary data.</text>
</comment>
<organism evidence="11 12">
    <name type="scientific">Brachionus plicatilis</name>
    <name type="common">Marine rotifer</name>
    <name type="synonym">Brachionus muelleri</name>
    <dbReference type="NCBI Taxonomy" id="10195"/>
    <lineage>
        <taxon>Eukaryota</taxon>
        <taxon>Metazoa</taxon>
        <taxon>Spiralia</taxon>
        <taxon>Gnathifera</taxon>
        <taxon>Rotifera</taxon>
        <taxon>Eurotatoria</taxon>
        <taxon>Monogononta</taxon>
        <taxon>Pseudotrocha</taxon>
        <taxon>Ploima</taxon>
        <taxon>Brachionidae</taxon>
        <taxon>Brachionus</taxon>
    </lineage>
</organism>
<evidence type="ECO:0000256" key="10">
    <source>
        <dbReference type="ARBA" id="ARBA00038150"/>
    </source>
</evidence>
<evidence type="ECO:0000313" key="12">
    <source>
        <dbReference type="Proteomes" id="UP000276133"/>
    </source>
</evidence>
<keyword evidence="6" id="KW-0735">Signal-anchor</keyword>
<dbReference type="Pfam" id="PF02485">
    <property type="entry name" value="Branch"/>
    <property type="match status" value="1"/>
</dbReference>
<evidence type="ECO:0000256" key="7">
    <source>
        <dbReference type="ARBA" id="ARBA00022989"/>
    </source>
</evidence>
<keyword evidence="12" id="KW-1185">Reference proteome</keyword>
<keyword evidence="5" id="KW-0812">Transmembrane</keyword>
<keyword evidence="9" id="KW-0325">Glycoprotein</keyword>
<comment type="pathway">
    <text evidence="2">Protein modification; protein glycosylation.</text>
</comment>
<sequence length="331" mass="39302">MHPIRLIPDSNFIFSKKQCPIFRKVRGYHLNFSSQEELDFPLAFSILTYQDAEQFERFLKSIYRSQNIYCVHVDKKSSSKFKAAIESITDCFDNVFIASKLEYVVYAGFSRLKADLNCIQDLIERSNDWKYFLNTASTEFPLRTNLELVQIIKLLNGSNLISVYELKKMIEFRYKFIYRENLNFFRVEKGKFLENNSPPHGIRLGKGSAYNIMERGFLENIFTNKKIVDFVEWLKKTFSPDELVKQQLIRTIIWKSSKYKCQGFYRHAICIYSVGDLAFLNKRKNLFANKFLISYDPISYQCMEERLNKRSLINQDQNISDKNYFLSYFKL</sequence>
<reference evidence="11 12" key="1">
    <citation type="journal article" date="2018" name="Sci. Rep.">
        <title>Genomic signatures of local adaptation to the degree of environmental predictability in rotifers.</title>
        <authorList>
            <person name="Franch-Gras L."/>
            <person name="Hahn C."/>
            <person name="Garcia-Roger E.M."/>
            <person name="Carmona M.J."/>
            <person name="Serra M."/>
            <person name="Gomez A."/>
        </authorList>
    </citation>
    <scope>NUCLEOTIDE SEQUENCE [LARGE SCALE GENOMIC DNA]</scope>
    <source>
        <strain evidence="11">HYR1</strain>
    </source>
</reference>
<protein>
    <submittedName>
        <fullName evidence="11">N-acetyllactosaminide beta-1-6-N-acetylglucosaminyl-transferase isoform X2</fullName>
    </submittedName>
</protein>
<evidence type="ECO:0000256" key="3">
    <source>
        <dbReference type="ARBA" id="ARBA00022676"/>
    </source>
</evidence>
<dbReference type="EMBL" id="REGN01007936">
    <property type="protein sequence ID" value="RNA04867.1"/>
    <property type="molecule type" value="Genomic_DNA"/>
</dbReference>
<name>A0A3M7Q075_BRAPC</name>
<dbReference type="STRING" id="10195.A0A3M7Q075"/>
<evidence type="ECO:0000256" key="1">
    <source>
        <dbReference type="ARBA" id="ARBA00004606"/>
    </source>
</evidence>
<evidence type="ECO:0000256" key="5">
    <source>
        <dbReference type="ARBA" id="ARBA00022692"/>
    </source>
</evidence>
<evidence type="ECO:0000313" key="11">
    <source>
        <dbReference type="EMBL" id="RNA04867.1"/>
    </source>
</evidence>